<keyword evidence="2" id="KW-1185">Reference proteome</keyword>
<name>A0ACB9XFX4_CHAAC</name>
<proteinExistence type="predicted"/>
<gene>
    <name evidence="1" type="ORF">KUCAC02_021136</name>
</gene>
<dbReference type="Proteomes" id="UP001057452">
    <property type="component" value="Chromosome 6"/>
</dbReference>
<evidence type="ECO:0000313" key="2">
    <source>
        <dbReference type="Proteomes" id="UP001057452"/>
    </source>
</evidence>
<sequence>MSTLLHIMKYIVDEARRYFHHRPRREYGGEEVAERTIKAPVTLLSPSLINVGIVLSQPMDAAHVRMRGGGVGA</sequence>
<accession>A0ACB9XFX4</accession>
<protein>
    <submittedName>
        <fullName evidence="1">Uncharacterized protein</fullName>
    </submittedName>
</protein>
<evidence type="ECO:0000313" key="1">
    <source>
        <dbReference type="EMBL" id="KAI4825456.1"/>
    </source>
</evidence>
<dbReference type="EMBL" id="CM043790">
    <property type="protein sequence ID" value="KAI4825456.1"/>
    <property type="molecule type" value="Genomic_DNA"/>
</dbReference>
<organism evidence="1 2">
    <name type="scientific">Chaenocephalus aceratus</name>
    <name type="common">Blackfin icefish</name>
    <name type="synonym">Chaenichthys aceratus</name>
    <dbReference type="NCBI Taxonomy" id="36190"/>
    <lineage>
        <taxon>Eukaryota</taxon>
        <taxon>Metazoa</taxon>
        <taxon>Chordata</taxon>
        <taxon>Craniata</taxon>
        <taxon>Vertebrata</taxon>
        <taxon>Euteleostomi</taxon>
        <taxon>Actinopterygii</taxon>
        <taxon>Neopterygii</taxon>
        <taxon>Teleostei</taxon>
        <taxon>Neoteleostei</taxon>
        <taxon>Acanthomorphata</taxon>
        <taxon>Eupercaria</taxon>
        <taxon>Perciformes</taxon>
        <taxon>Notothenioidei</taxon>
        <taxon>Channichthyidae</taxon>
        <taxon>Chaenocephalus</taxon>
    </lineage>
</organism>
<reference evidence="1" key="1">
    <citation type="submission" date="2022-05" db="EMBL/GenBank/DDBJ databases">
        <title>Chromosome-level genome of Chaenocephalus aceratus.</title>
        <authorList>
            <person name="Park H."/>
        </authorList>
    </citation>
    <scope>NUCLEOTIDE SEQUENCE</scope>
    <source>
        <strain evidence="1">KU_202001</strain>
    </source>
</reference>
<comment type="caution">
    <text evidence="1">The sequence shown here is derived from an EMBL/GenBank/DDBJ whole genome shotgun (WGS) entry which is preliminary data.</text>
</comment>